<keyword evidence="3" id="KW-1185">Reference proteome</keyword>
<dbReference type="Pfam" id="PF00069">
    <property type="entry name" value="Pkinase"/>
    <property type="match status" value="1"/>
</dbReference>
<dbReference type="GO" id="GO:0005524">
    <property type="term" value="F:ATP binding"/>
    <property type="evidence" value="ECO:0007669"/>
    <property type="project" value="InterPro"/>
</dbReference>
<dbReference type="SMART" id="SM00220">
    <property type="entry name" value="S_TKc"/>
    <property type="match status" value="1"/>
</dbReference>
<dbReference type="PANTHER" id="PTHR44167">
    <property type="entry name" value="OVARIAN-SPECIFIC SERINE/THREONINE-PROTEIN KINASE LOK-RELATED"/>
    <property type="match status" value="1"/>
</dbReference>
<name>A0A0D2PA89_HYPSF</name>
<organism evidence="2 3">
    <name type="scientific">Hypholoma sublateritium (strain FD-334 SS-4)</name>
    <dbReference type="NCBI Taxonomy" id="945553"/>
    <lineage>
        <taxon>Eukaryota</taxon>
        <taxon>Fungi</taxon>
        <taxon>Dikarya</taxon>
        <taxon>Basidiomycota</taxon>
        <taxon>Agaricomycotina</taxon>
        <taxon>Agaricomycetes</taxon>
        <taxon>Agaricomycetidae</taxon>
        <taxon>Agaricales</taxon>
        <taxon>Agaricineae</taxon>
        <taxon>Strophariaceae</taxon>
        <taxon>Hypholoma</taxon>
    </lineage>
</organism>
<sequence length="375" mass="43320">MLALSYSSLCFFQRLHFSLTWFFKFPARCELPLSLSSWKLLGHDEDSPSYIEHWSKLDAFFAHHGFTLWNRSDESNQSIGGPPPAPSNYVFVPSNQPNYVQTLNQFPVANGLLHAGRKDRRHYIIRVFTAGGEGLDTLNIIRLLTTHSPDNLLSNNHMLPMVEEIMYEDIVFGVFPLLGDRVQFAMMPFLRQSSVEDIVFMIMQALEAVIYIHDKNVGHRDLFMDNFLVEWAPESVLGKNWTRPRVYLIDFETAVHFHDDVDPSNRLVSGLPIPDSNRYQRARAPELLVSESHMYCPFRLDMWQFGFHLMQMFSKTGIAEIDTLWPPLMSENPTDRPMAREIFQKLGDFIAEVPPRALQKAYTCDPITVEVYGWP</sequence>
<evidence type="ECO:0000259" key="1">
    <source>
        <dbReference type="PROSITE" id="PS50011"/>
    </source>
</evidence>
<feature type="domain" description="Protein kinase" evidence="1">
    <location>
        <begin position="97"/>
        <end position="375"/>
    </location>
</feature>
<reference evidence="3" key="1">
    <citation type="submission" date="2014-04" db="EMBL/GenBank/DDBJ databases">
        <title>Evolutionary Origins and Diversification of the Mycorrhizal Mutualists.</title>
        <authorList>
            <consortium name="DOE Joint Genome Institute"/>
            <consortium name="Mycorrhizal Genomics Consortium"/>
            <person name="Kohler A."/>
            <person name="Kuo A."/>
            <person name="Nagy L.G."/>
            <person name="Floudas D."/>
            <person name="Copeland A."/>
            <person name="Barry K.W."/>
            <person name="Cichocki N."/>
            <person name="Veneault-Fourrey C."/>
            <person name="LaButti K."/>
            <person name="Lindquist E.A."/>
            <person name="Lipzen A."/>
            <person name="Lundell T."/>
            <person name="Morin E."/>
            <person name="Murat C."/>
            <person name="Riley R."/>
            <person name="Ohm R."/>
            <person name="Sun H."/>
            <person name="Tunlid A."/>
            <person name="Henrissat B."/>
            <person name="Grigoriev I.V."/>
            <person name="Hibbett D.S."/>
            <person name="Martin F."/>
        </authorList>
    </citation>
    <scope>NUCLEOTIDE SEQUENCE [LARGE SCALE GENOMIC DNA]</scope>
    <source>
        <strain evidence="3">FD-334 SS-4</strain>
    </source>
</reference>
<proteinExistence type="predicted"/>
<gene>
    <name evidence="2" type="ORF">HYPSUDRAFT_46675</name>
</gene>
<dbReference type="OrthoDB" id="3224178at2759"/>
<dbReference type="AlphaFoldDB" id="A0A0D2PA89"/>
<dbReference type="InterPro" id="IPR011009">
    <property type="entry name" value="Kinase-like_dom_sf"/>
</dbReference>
<dbReference type="STRING" id="945553.A0A0D2PA89"/>
<dbReference type="PROSITE" id="PS50011">
    <property type="entry name" value="PROTEIN_KINASE_DOM"/>
    <property type="match status" value="1"/>
</dbReference>
<accession>A0A0D2PA89</accession>
<dbReference type="SUPFAM" id="SSF56112">
    <property type="entry name" value="Protein kinase-like (PK-like)"/>
    <property type="match status" value="1"/>
</dbReference>
<evidence type="ECO:0000313" key="2">
    <source>
        <dbReference type="EMBL" id="KJA17230.1"/>
    </source>
</evidence>
<dbReference type="Proteomes" id="UP000054270">
    <property type="component" value="Unassembled WGS sequence"/>
</dbReference>
<dbReference type="InterPro" id="IPR000719">
    <property type="entry name" value="Prot_kinase_dom"/>
</dbReference>
<dbReference type="EMBL" id="KN817607">
    <property type="protein sequence ID" value="KJA17230.1"/>
    <property type="molecule type" value="Genomic_DNA"/>
</dbReference>
<evidence type="ECO:0000313" key="3">
    <source>
        <dbReference type="Proteomes" id="UP000054270"/>
    </source>
</evidence>
<protein>
    <recommendedName>
        <fullName evidence="1">Protein kinase domain-containing protein</fullName>
    </recommendedName>
</protein>
<dbReference type="Gene3D" id="1.10.510.10">
    <property type="entry name" value="Transferase(Phosphotransferase) domain 1"/>
    <property type="match status" value="1"/>
</dbReference>
<dbReference type="GO" id="GO:0004672">
    <property type="term" value="F:protein kinase activity"/>
    <property type="evidence" value="ECO:0007669"/>
    <property type="project" value="InterPro"/>
</dbReference>
<dbReference type="PANTHER" id="PTHR44167:SF24">
    <property type="entry name" value="SERINE_THREONINE-PROTEIN KINASE CHK2"/>
    <property type="match status" value="1"/>
</dbReference>